<dbReference type="KEGG" id="gog:C1280_25595"/>
<name>A0A2Z3HAS1_9BACT</name>
<feature type="transmembrane region" description="Helical" evidence="1">
    <location>
        <begin position="124"/>
        <end position="144"/>
    </location>
</feature>
<dbReference type="OrthoDB" id="283150at2"/>
<evidence type="ECO:0000256" key="1">
    <source>
        <dbReference type="SAM" id="Phobius"/>
    </source>
</evidence>
<protein>
    <submittedName>
        <fullName evidence="2">DUF2306 domain-containing protein</fullName>
    </submittedName>
</protein>
<evidence type="ECO:0000313" key="2">
    <source>
        <dbReference type="EMBL" id="AWM40045.1"/>
    </source>
</evidence>
<dbReference type="InterPro" id="IPR018750">
    <property type="entry name" value="DUF2306_membrane"/>
</dbReference>
<keyword evidence="1" id="KW-1133">Transmembrane helix</keyword>
<dbReference type="AlphaFoldDB" id="A0A2Z3HAS1"/>
<sequence>MNIAVRYHILTTALRCLAVALILRVLVTILANYPDYFPPNFDALFLLGREETFTGAYRVAFYVHIFSAPVVLLGGLILLSEHVRRRYDGLHRVLGRVQVLVLLTLMLPSSAVMAPHAFGGWWAGVSFFVLSALTALCAVAGVMAARRGRYDRHRRWMLRCFVLMCSAVVLRLISGAAGLIGVSSPEGAYVVAAWSSWVIPLVLYEIAERLVRRGSMFTAGPTAGTWTAAAAPRGRTRG</sequence>
<keyword evidence="3" id="KW-1185">Reference proteome</keyword>
<organism evidence="2 3">
    <name type="scientific">Gemmata obscuriglobus</name>
    <dbReference type="NCBI Taxonomy" id="114"/>
    <lineage>
        <taxon>Bacteria</taxon>
        <taxon>Pseudomonadati</taxon>
        <taxon>Planctomycetota</taxon>
        <taxon>Planctomycetia</taxon>
        <taxon>Gemmatales</taxon>
        <taxon>Gemmataceae</taxon>
        <taxon>Gemmata</taxon>
    </lineage>
</organism>
<feature type="transmembrane region" description="Helical" evidence="1">
    <location>
        <begin position="99"/>
        <end position="118"/>
    </location>
</feature>
<keyword evidence="1" id="KW-0812">Transmembrane</keyword>
<feature type="transmembrane region" description="Helical" evidence="1">
    <location>
        <begin position="156"/>
        <end position="182"/>
    </location>
</feature>
<dbReference type="Proteomes" id="UP000245802">
    <property type="component" value="Chromosome"/>
</dbReference>
<evidence type="ECO:0000313" key="3">
    <source>
        <dbReference type="Proteomes" id="UP000245802"/>
    </source>
</evidence>
<accession>A0A2Z3HAS1</accession>
<reference evidence="2 3" key="1">
    <citation type="submission" date="2018-01" db="EMBL/GenBank/DDBJ databases">
        <title>G. obscuriglobus.</title>
        <authorList>
            <person name="Franke J."/>
            <person name="Blomberg W."/>
            <person name="Selmecki A."/>
        </authorList>
    </citation>
    <scope>NUCLEOTIDE SEQUENCE [LARGE SCALE GENOMIC DNA]</scope>
    <source>
        <strain evidence="2 3">DSM 5831</strain>
    </source>
</reference>
<proteinExistence type="predicted"/>
<feature type="transmembrane region" description="Helical" evidence="1">
    <location>
        <begin position="59"/>
        <end position="79"/>
    </location>
</feature>
<gene>
    <name evidence="2" type="ORF">C1280_25595</name>
</gene>
<keyword evidence="1" id="KW-0472">Membrane</keyword>
<dbReference type="Pfam" id="PF10067">
    <property type="entry name" value="DUF2306"/>
    <property type="match status" value="1"/>
</dbReference>
<feature type="transmembrane region" description="Helical" evidence="1">
    <location>
        <begin position="188"/>
        <end position="207"/>
    </location>
</feature>
<dbReference type="EMBL" id="CP025958">
    <property type="protein sequence ID" value="AWM40045.1"/>
    <property type="molecule type" value="Genomic_DNA"/>
</dbReference>
<feature type="transmembrane region" description="Helical" evidence="1">
    <location>
        <begin position="12"/>
        <end position="33"/>
    </location>
</feature>